<evidence type="ECO:0000313" key="2">
    <source>
        <dbReference type="EMBL" id="RHZ47934.1"/>
    </source>
</evidence>
<name>A0A397GDK4_9GLOM</name>
<protein>
    <submittedName>
        <fullName evidence="2">Uncharacterized protein</fullName>
    </submittedName>
</protein>
<evidence type="ECO:0000256" key="1">
    <source>
        <dbReference type="SAM" id="Coils"/>
    </source>
</evidence>
<dbReference type="AlphaFoldDB" id="A0A397GDK4"/>
<organism evidence="2 3">
    <name type="scientific">Diversispora epigaea</name>
    <dbReference type="NCBI Taxonomy" id="1348612"/>
    <lineage>
        <taxon>Eukaryota</taxon>
        <taxon>Fungi</taxon>
        <taxon>Fungi incertae sedis</taxon>
        <taxon>Mucoromycota</taxon>
        <taxon>Glomeromycotina</taxon>
        <taxon>Glomeromycetes</taxon>
        <taxon>Diversisporales</taxon>
        <taxon>Diversisporaceae</taxon>
        <taxon>Diversispora</taxon>
    </lineage>
</organism>
<comment type="caution">
    <text evidence="2">The sequence shown here is derived from an EMBL/GenBank/DDBJ whole genome shotgun (WGS) entry which is preliminary data.</text>
</comment>
<evidence type="ECO:0000313" key="3">
    <source>
        <dbReference type="Proteomes" id="UP000266861"/>
    </source>
</evidence>
<sequence>MQFEIDSLRQRISKLEAEKTELEVKNAKLAKQVIEENVNLTQPKFLTEPETSTIFLLQDIIHDNLVEILDFVKTIYKKKISNIDKIKYSKVYSVNSILELINNQIQMIIDNIFNYNESNISQEDTSKRSKNHINGISTMARCQNHVTEILPKVSTPAKPQISNSFVKTKILSEVKTSEESISSISQFKRTLTEKQNNSAYTCVSFCRKVLDHYSDIYYKYNNKGVNYYGINAETLCLIYKLNHEDRKDVEDNYKAEFYYIKCKTSEINIIQYIGRHRDVFKYTDSEAKCPVYKDVYTRLGIWGDWSCLEIQVSVPNKIQEIKPKKFLSITEAEKKR</sequence>
<gene>
    <name evidence="2" type="ORF">Glove_564g37</name>
</gene>
<dbReference type="Proteomes" id="UP000266861">
    <property type="component" value="Unassembled WGS sequence"/>
</dbReference>
<keyword evidence="3" id="KW-1185">Reference proteome</keyword>
<reference evidence="2 3" key="1">
    <citation type="submission" date="2018-08" db="EMBL/GenBank/DDBJ databases">
        <title>Genome and evolution of the arbuscular mycorrhizal fungus Diversispora epigaea (formerly Glomus versiforme) and its bacterial endosymbionts.</title>
        <authorList>
            <person name="Sun X."/>
            <person name="Fei Z."/>
            <person name="Harrison M."/>
        </authorList>
    </citation>
    <scope>NUCLEOTIDE SEQUENCE [LARGE SCALE GENOMIC DNA]</scope>
    <source>
        <strain evidence="2 3">IT104</strain>
    </source>
</reference>
<keyword evidence="1" id="KW-0175">Coiled coil</keyword>
<proteinExistence type="predicted"/>
<accession>A0A397GDK4</accession>
<feature type="coiled-coil region" evidence="1">
    <location>
        <begin position="5"/>
        <end position="37"/>
    </location>
</feature>
<dbReference type="EMBL" id="PQFF01000479">
    <property type="protein sequence ID" value="RHZ47934.1"/>
    <property type="molecule type" value="Genomic_DNA"/>
</dbReference>